<feature type="chain" id="PRO_5014924106" description="DUF2993 family protein" evidence="2">
    <location>
        <begin position="34"/>
        <end position="219"/>
    </location>
</feature>
<evidence type="ECO:0000313" key="4">
    <source>
        <dbReference type="Proteomes" id="UP000233781"/>
    </source>
</evidence>
<dbReference type="RefSeq" id="WP_101394851.1">
    <property type="nucleotide sequence ID" value="NZ_PJNE01000001.1"/>
</dbReference>
<gene>
    <name evidence="3" type="ORF">ATL31_1057</name>
</gene>
<keyword evidence="4" id="KW-1185">Reference proteome</keyword>
<proteinExistence type="predicted"/>
<dbReference type="InterPro" id="IPR021373">
    <property type="entry name" value="DUF2993"/>
</dbReference>
<evidence type="ECO:0000256" key="2">
    <source>
        <dbReference type="SAM" id="SignalP"/>
    </source>
</evidence>
<feature type="signal peptide" evidence="2">
    <location>
        <begin position="1"/>
        <end position="33"/>
    </location>
</feature>
<dbReference type="AlphaFoldDB" id="A0A2N3YHE1"/>
<name>A0A2N3YHE1_9MICO</name>
<evidence type="ECO:0000256" key="1">
    <source>
        <dbReference type="SAM" id="MobiDB-lite"/>
    </source>
</evidence>
<dbReference type="OrthoDB" id="3724212at2"/>
<evidence type="ECO:0008006" key="5">
    <source>
        <dbReference type="Google" id="ProtNLM"/>
    </source>
</evidence>
<comment type="caution">
    <text evidence="3">The sequence shown here is derived from an EMBL/GenBank/DDBJ whole genome shotgun (WGS) entry which is preliminary data.</text>
</comment>
<protein>
    <recommendedName>
        <fullName evidence="5">DUF2993 family protein</fullName>
    </recommendedName>
</protein>
<evidence type="ECO:0000313" key="3">
    <source>
        <dbReference type="EMBL" id="PKW26251.1"/>
    </source>
</evidence>
<reference evidence="3 4" key="1">
    <citation type="submission" date="2017-12" db="EMBL/GenBank/DDBJ databases">
        <title>Sequencing the genomes of 1000 Actinobacteria strains.</title>
        <authorList>
            <person name="Klenk H.-P."/>
        </authorList>
    </citation>
    <scope>NUCLEOTIDE SEQUENCE [LARGE SCALE GENOMIC DNA]</scope>
    <source>
        <strain evidence="3 4">DSM 12806</strain>
    </source>
</reference>
<sequence>MKQFLLGVVTTLVVLVVAAAVLLVSVGSGTAPAAPRPSATPSGTAAPPTDLAADETWLGSVDLTSRDLVSAEGDLAGVRARGTGVRFGADGMHADTLAVDATVPFATVAEQIGSGTTVYAAPDGRAGVQRRATLFGRTVTIRATGTVRADRGQLLIEPETVDLGGPAFLDAIAGAAARALVTIRQPVPGVPAGLVLRKVTTTPSGFAVALDGADVTVGR</sequence>
<organism evidence="3 4">
    <name type="scientific">Phycicoccus duodecadis</name>
    <dbReference type="NCBI Taxonomy" id="173053"/>
    <lineage>
        <taxon>Bacteria</taxon>
        <taxon>Bacillati</taxon>
        <taxon>Actinomycetota</taxon>
        <taxon>Actinomycetes</taxon>
        <taxon>Micrococcales</taxon>
        <taxon>Intrasporangiaceae</taxon>
        <taxon>Phycicoccus</taxon>
    </lineage>
</organism>
<accession>A0A2N3YHE1</accession>
<dbReference type="Proteomes" id="UP000233781">
    <property type="component" value="Unassembled WGS sequence"/>
</dbReference>
<feature type="region of interest" description="Disordered" evidence="1">
    <location>
        <begin position="29"/>
        <end position="49"/>
    </location>
</feature>
<dbReference type="Pfam" id="PF11209">
    <property type="entry name" value="LmeA"/>
    <property type="match status" value="1"/>
</dbReference>
<dbReference type="EMBL" id="PJNE01000001">
    <property type="protein sequence ID" value="PKW26251.1"/>
    <property type="molecule type" value="Genomic_DNA"/>
</dbReference>
<keyword evidence="2" id="KW-0732">Signal</keyword>